<evidence type="ECO:0000259" key="2">
    <source>
        <dbReference type="Pfam" id="PF26650"/>
    </source>
</evidence>
<dbReference type="Proteomes" id="UP000011546">
    <property type="component" value="Unassembled WGS sequence"/>
</dbReference>
<dbReference type="InterPro" id="IPR058528">
    <property type="entry name" value="DUF8215"/>
</dbReference>
<evidence type="ECO:0000313" key="4">
    <source>
        <dbReference type="Proteomes" id="UP000011546"/>
    </source>
</evidence>
<feature type="domain" description="DUF8215" evidence="2">
    <location>
        <begin position="7"/>
        <end position="132"/>
    </location>
</feature>
<keyword evidence="4" id="KW-1185">Reference proteome</keyword>
<dbReference type="STRING" id="1230456.C468_03363"/>
<protein>
    <recommendedName>
        <fullName evidence="2">DUF8215 domain-containing protein</fullName>
    </recommendedName>
</protein>
<dbReference type="PATRIC" id="fig|1230456.3.peg.645"/>
<keyword evidence="1" id="KW-1133">Transmembrane helix</keyword>
<dbReference type="Pfam" id="PF26650">
    <property type="entry name" value="DUF8215"/>
    <property type="match status" value="1"/>
</dbReference>
<dbReference type="RefSeq" id="WP_008847432.1">
    <property type="nucleotide sequence ID" value="NZ_AOJH01000027.1"/>
</dbReference>
<name>M0PC08_9EURY</name>
<feature type="transmembrane region" description="Helical" evidence="1">
    <location>
        <begin position="81"/>
        <end position="103"/>
    </location>
</feature>
<feature type="transmembrane region" description="Helical" evidence="1">
    <location>
        <begin position="109"/>
        <end position="134"/>
    </location>
</feature>
<dbReference type="OrthoDB" id="317982at2157"/>
<gene>
    <name evidence="3" type="ORF">C468_03363</name>
</gene>
<evidence type="ECO:0000313" key="3">
    <source>
        <dbReference type="EMBL" id="EMA67064.1"/>
    </source>
</evidence>
<dbReference type="AlphaFoldDB" id="M0PC08"/>
<feature type="transmembrane region" description="Helical" evidence="1">
    <location>
        <begin position="12"/>
        <end position="37"/>
    </location>
</feature>
<proteinExistence type="predicted"/>
<reference evidence="3 4" key="1">
    <citation type="journal article" date="2014" name="PLoS Genet.">
        <title>Phylogenetically driven sequencing of extremely halophilic archaea reveals strategies for static and dynamic osmo-response.</title>
        <authorList>
            <person name="Becker E.A."/>
            <person name="Seitzer P.M."/>
            <person name="Tritt A."/>
            <person name="Larsen D."/>
            <person name="Krusor M."/>
            <person name="Yao A.I."/>
            <person name="Wu D."/>
            <person name="Madern D."/>
            <person name="Eisen J.A."/>
            <person name="Darling A.E."/>
            <person name="Facciotti M.T."/>
        </authorList>
    </citation>
    <scope>NUCLEOTIDE SEQUENCE [LARGE SCALE GENOMIC DNA]</scope>
    <source>
        <strain evidence="3 4">JCM 14978</strain>
    </source>
</reference>
<accession>M0PC08</accession>
<keyword evidence="1" id="KW-0472">Membrane</keyword>
<evidence type="ECO:0000256" key="1">
    <source>
        <dbReference type="SAM" id="Phobius"/>
    </source>
</evidence>
<feature type="transmembrane region" description="Helical" evidence="1">
    <location>
        <begin position="43"/>
        <end position="60"/>
    </location>
</feature>
<dbReference type="EMBL" id="AOJH01000027">
    <property type="protein sequence ID" value="EMA67064.1"/>
    <property type="molecule type" value="Genomic_DNA"/>
</dbReference>
<comment type="caution">
    <text evidence="3">The sequence shown here is derived from an EMBL/GenBank/DDBJ whole genome shotgun (WGS) entry which is preliminary data.</text>
</comment>
<sequence>MSAWHTRFFDWLEGIFFGGMELSFLSSPGFALVVVFQDLYPDAVALAGLLAIGTGSLAVAEFRNRTVDVGAWPRRSELTSLPLRVGYFSLLFLVSSMGVAALVTAVGNWWLTLLGAVVQVGGLAAFPTAYHLVYGEPLGDSALRA</sequence>
<organism evidence="3 4">
    <name type="scientific">Halorubrum kocurii JCM 14978</name>
    <dbReference type="NCBI Taxonomy" id="1230456"/>
    <lineage>
        <taxon>Archaea</taxon>
        <taxon>Methanobacteriati</taxon>
        <taxon>Methanobacteriota</taxon>
        <taxon>Stenosarchaea group</taxon>
        <taxon>Halobacteria</taxon>
        <taxon>Halobacteriales</taxon>
        <taxon>Haloferacaceae</taxon>
        <taxon>Halorubrum</taxon>
    </lineage>
</organism>
<keyword evidence="1" id="KW-0812">Transmembrane</keyword>